<dbReference type="AlphaFoldDB" id="A0AAV1MV28"/>
<protein>
    <submittedName>
        <fullName evidence="7">Prolactin-like</fullName>
    </submittedName>
</protein>
<dbReference type="Proteomes" id="UP001314229">
    <property type="component" value="Unassembled WGS sequence"/>
</dbReference>
<dbReference type="InterPro" id="IPR009079">
    <property type="entry name" value="4_helix_cytokine-like_core"/>
</dbReference>
<dbReference type="InterPro" id="IPR001400">
    <property type="entry name" value="Somatotropin/Prolactin"/>
</dbReference>
<dbReference type="InterPro" id="IPR018116">
    <property type="entry name" value="Somatotropin_CS"/>
</dbReference>
<comment type="similarity">
    <text evidence="2 5">Belongs to the somatotropin/prolactin family.</text>
</comment>
<evidence type="ECO:0000256" key="3">
    <source>
        <dbReference type="ARBA" id="ARBA00022525"/>
    </source>
</evidence>
<dbReference type="GO" id="GO:0005615">
    <property type="term" value="C:extracellular space"/>
    <property type="evidence" value="ECO:0007669"/>
    <property type="project" value="TreeGrafter"/>
</dbReference>
<evidence type="ECO:0000256" key="1">
    <source>
        <dbReference type="ARBA" id="ARBA00004613"/>
    </source>
</evidence>
<dbReference type="GO" id="GO:0005179">
    <property type="term" value="F:hormone activity"/>
    <property type="evidence" value="ECO:0007669"/>
    <property type="project" value="UniProtKB-KW"/>
</dbReference>
<dbReference type="PROSITE" id="PS00338">
    <property type="entry name" value="SOMATOTROPIN_2"/>
    <property type="match status" value="1"/>
</dbReference>
<dbReference type="GO" id="GO:0046427">
    <property type="term" value="P:positive regulation of receptor signaling pathway via JAK-STAT"/>
    <property type="evidence" value="ECO:0007669"/>
    <property type="project" value="TreeGrafter"/>
</dbReference>
<sequence length="228" mass="25932">MEMVWFAVLSLVHLQLYMRVGSAPICAYGQTGCHVPSLADLFDRVIQQSSRMHGISSDLHSEFEQYSFPSKNIIGKRKCHTHGIQTPDDKENVQRLGREELTEVILRLLGAWGNPLTQLHRSMSQDQNQDFNHYSSNKAMEISDMVHELRDGVAKMAEKMMLLGVLGNTVGYISSESLVPSSAFSFYKQGELNSIDHNDLLYCFRRDSNKVKNYLRILKCTTLPELDC</sequence>
<keyword evidence="3" id="KW-0964">Secreted</keyword>
<dbReference type="Pfam" id="PF00103">
    <property type="entry name" value="Hormone_1"/>
    <property type="match status" value="1"/>
</dbReference>
<evidence type="ECO:0000313" key="7">
    <source>
        <dbReference type="EMBL" id="CAK6950906.1"/>
    </source>
</evidence>
<keyword evidence="8" id="KW-1185">Reference proteome</keyword>
<feature type="signal peptide" evidence="6">
    <location>
        <begin position="1"/>
        <end position="22"/>
    </location>
</feature>
<dbReference type="EMBL" id="CAWUFR010000005">
    <property type="protein sequence ID" value="CAK6950906.1"/>
    <property type="molecule type" value="Genomic_DNA"/>
</dbReference>
<keyword evidence="6" id="KW-0732">Signal</keyword>
<evidence type="ECO:0000256" key="4">
    <source>
        <dbReference type="ARBA" id="ARBA00023157"/>
    </source>
</evidence>
<dbReference type="PANTHER" id="PTHR11417">
    <property type="entry name" value="SOMATOTROPIN,PROLACTIN"/>
    <property type="match status" value="1"/>
</dbReference>
<accession>A0AAV1MV28</accession>
<dbReference type="Gene3D" id="1.20.1250.10">
    <property type="match status" value="1"/>
</dbReference>
<gene>
    <name evidence="7" type="ORF">FSCOSCO3_A032084</name>
</gene>
<evidence type="ECO:0000313" key="8">
    <source>
        <dbReference type="Proteomes" id="UP001314229"/>
    </source>
</evidence>
<reference evidence="7 8" key="1">
    <citation type="submission" date="2024-01" db="EMBL/GenBank/DDBJ databases">
        <authorList>
            <person name="Alioto T."/>
            <person name="Alioto T."/>
            <person name="Gomez Garrido J."/>
        </authorList>
    </citation>
    <scope>NUCLEOTIDE SEQUENCE [LARGE SCALE GENOMIC DNA]</scope>
</reference>
<evidence type="ECO:0000256" key="5">
    <source>
        <dbReference type="RuleBase" id="RU003618"/>
    </source>
</evidence>
<dbReference type="SUPFAM" id="SSF47266">
    <property type="entry name" value="4-helical cytokines"/>
    <property type="match status" value="1"/>
</dbReference>
<feature type="chain" id="PRO_5043427001" evidence="6">
    <location>
        <begin position="23"/>
        <end position="228"/>
    </location>
</feature>
<dbReference type="PRINTS" id="PR00836">
    <property type="entry name" value="SOMATOTROPIN"/>
</dbReference>
<comment type="caution">
    <text evidence="7">The sequence shown here is derived from an EMBL/GenBank/DDBJ whole genome shotgun (WGS) entry which is preliminary data.</text>
</comment>
<comment type="subcellular location">
    <subcellularLocation>
        <location evidence="1 5">Secreted</location>
    </subcellularLocation>
</comment>
<keyword evidence="5" id="KW-0372">Hormone</keyword>
<dbReference type="PANTHER" id="PTHR11417:SF33">
    <property type="entry name" value="PROLACTIN LIKE"/>
    <property type="match status" value="1"/>
</dbReference>
<keyword evidence="4" id="KW-1015">Disulfide bond</keyword>
<organism evidence="7 8">
    <name type="scientific">Scomber scombrus</name>
    <name type="common">Atlantic mackerel</name>
    <name type="synonym">Scomber vernalis</name>
    <dbReference type="NCBI Taxonomy" id="13677"/>
    <lineage>
        <taxon>Eukaryota</taxon>
        <taxon>Metazoa</taxon>
        <taxon>Chordata</taxon>
        <taxon>Craniata</taxon>
        <taxon>Vertebrata</taxon>
        <taxon>Euteleostomi</taxon>
        <taxon>Actinopterygii</taxon>
        <taxon>Neopterygii</taxon>
        <taxon>Teleostei</taxon>
        <taxon>Neoteleostei</taxon>
        <taxon>Acanthomorphata</taxon>
        <taxon>Pelagiaria</taxon>
        <taxon>Scombriformes</taxon>
        <taxon>Scombridae</taxon>
        <taxon>Scomber</taxon>
    </lineage>
</organism>
<proteinExistence type="inferred from homology"/>
<dbReference type="GO" id="GO:0031667">
    <property type="term" value="P:response to nutrient levels"/>
    <property type="evidence" value="ECO:0007669"/>
    <property type="project" value="TreeGrafter"/>
</dbReference>
<dbReference type="PROSITE" id="PS00266">
    <property type="entry name" value="SOMATOTROPIN_1"/>
    <property type="match status" value="1"/>
</dbReference>
<evidence type="ECO:0000256" key="6">
    <source>
        <dbReference type="SAM" id="SignalP"/>
    </source>
</evidence>
<evidence type="ECO:0000256" key="2">
    <source>
        <dbReference type="ARBA" id="ARBA00008474"/>
    </source>
</evidence>
<name>A0AAV1MV28_SCOSC</name>